<keyword evidence="1" id="KW-0507">mRNA processing</keyword>
<dbReference type="GO" id="GO:0000993">
    <property type="term" value="F:RNA polymerase II complex binding"/>
    <property type="evidence" value="ECO:0007669"/>
    <property type="project" value="TreeGrafter"/>
</dbReference>
<dbReference type="SUPFAM" id="SSF48464">
    <property type="entry name" value="ENTH/VHS domain"/>
    <property type="match status" value="1"/>
</dbReference>
<dbReference type="PANTHER" id="PTHR12460:SF27">
    <property type="entry name" value="ENTH_VHS FAMILY PROTEIN"/>
    <property type="match status" value="1"/>
</dbReference>
<evidence type="ECO:0000256" key="1">
    <source>
        <dbReference type="ARBA" id="ARBA00022664"/>
    </source>
</evidence>
<accession>A0AAW2JTL0</accession>
<dbReference type="SMART" id="SM00582">
    <property type="entry name" value="RPR"/>
    <property type="match status" value="1"/>
</dbReference>
<dbReference type="GO" id="GO:0031124">
    <property type="term" value="P:mRNA 3'-end processing"/>
    <property type="evidence" value="ECO:0007669"/>
    <property type="project" value="TreeGrafter"/>
</dbReference>
<feature type="domain" description="CID" evidence="2">
    <location>
        <begin position="1"/>
        <end position="103"/>
    </location>
</feature>
<dbReference type="PROSITE" id="PS51391">
    <property type="entry name" value="CID"/>
    <property type="match status" value="1"/>
</dbReference>
<comment type="caution">
    <text evidence="3">The sequence shown here is derived from an EMBL/GenBank/DDBJ whole genome shotgun (WGS) entry which is preliminary data.</text>
</comment>
<dbReference type="EMBL" id="JACGWK010000532">
    <property type="protein sequence ID" value="KAL0297946.1"/>
    <property type="molecule type" value="Genomic_DNA"/>
</dbReference>
<dbReference type="InterPro" id="IPR006569">
    <property type="entry name" value="CID_dom"/>
</dbReference>
<dbReference type="PANTHER" id="PTHR12460">
    <property type="entry name" value="CYCLIN-DEPENDENT KINASE INHIBITOR-RELATED PROTEIN"/>
    <property type="match status" value="1"/>
</dbReference>
<dbReference type="AlphaFoldDB" id="A0AAW2JTL0"/>
<dbReference type="Gene3D" id="1.25.40.90">
    <property type="match status" value="1"/>
</dbReference>
<sequence>MLHHKKADQIIATWDKHICCPEVVQRVPLLFLANDILPSIKTKVNRFISRFWKILPSALKEVVENGKADERKVVFGLIYIWEREKVFGSLSQSLKDILLGEGSPPPLDLGKKCSGSVTITKRDEQSIRTKLSIGGSAEKIVSAFELVLHEHANKDKQTRKCNSAVHRVEKLEKSVDKALKKVAPVIANILGIRTSKPPETDTAEAQAAKTANMIQCLGDKEDRLVVELKLPFANAKYAHKSVSEMAAELC</sequence>
<evidence type="ECO:0000313" key="3">
    <source>
        <dbReference type="EMBL" id="KAL0297946.1"/>
    </source>
</evidence>
<dbReference type="GO" id="GO:0005634">
    <property type="term" value="C:nucleus"/>
    <property type="evidence" value="ECO:0007669"/>
    <property type="project" value="UniProtKB-ARBA"/>
</dbReference>
<dbReference type="InterPro" id="IPR008942">
    <property type="entry name" value="ENTH_VHS"/>
</dbReference>
<proteinExistence type="predicted"/>
<evidence type="ECO:0000259" key="2">
    <source>
        <dbReference type="PROSITE" id="PS51391"/>
    </source>
</evidence>
<name>A0AAW2JTL0_9LAMI</name>
<organism evidence="3">
    <name type="scientific">Sesamum angustifolium</name>
    <dbReference type="NCBI Taxonomy" id="2727405"/>
    <lineage>
        <taxon>Eukaryota</taxon>
        <taxon>Viridiplantae</taxon>
        <taxon>Streptophyta</taxon>
        <taxon>Embryophyta</taxon>
        <taxon>Tracheophyta</taxon>
        <taxon>Spermatophyta</taxon>
        <taxon>Magnoliopsida</taxon>
        <taxon>eudicotyledons</taxon>
        <taxon>Gunneridae</taxon>
        <taxon>Pentapetalae</taxon>
        <taxon>asterids</taxon>
        <taxon>lamiids</taxon>
        <taxon>Lamiales</taxon>
        <taxon>Pedaliaceae</taxon>
        <taxon>Sesamum</taxon>
    </lineage>
</organism>
<reference evidence="3" key="2">
    <citation type="journal article" date="2024" name="Plant">
        <title>Genomic evolution and insights into agronomic trait innovations of Sesamum species.</title>
        <authorList>
            <person name="Miao H."/>
            <person name="Wang L."/>
            <person name="Qu L."/>
            <person name="Liu H."/>
            <person name="Sun Y."/>
            <person name="Le M."/>
            <person name="Wang Q."/>
            <person name="Wei S."/>
            <person name="Zheng Y."/>
            <person name="Lin W."/>
            <person name="Duan Y."/>
            <person name="Cao H."/>
            <person name="Xiong S."/>
            <person name="Wang X."/>
            <person name="Wei L."/>
            <person name="Li C."/>
            <person name="Ma Q."/>
            <person name="Ju M."/>
            <person name="Zhao R."/>
            <person name="Li G."/>
            <person name="Mu C."/>
            <person name="Tian Q."/>
            <person name="Mei H."/>
            <person name="Zhang T."/>
            <person name="Gao T."/>
            <person name="Zhang H."/>
        </authorList>
    </citation>
    <scope>NUCLEOTIDE SEQUENCE</scope>
    <source>
        <strain evidence="3">G01</strain>
    </source>
</reference>
<reference evidence="3" key="1">
    <citation type="submission" date="2020-06" db="EMBL/GenBank/DDBJ databases">
        <authorList>
            <person name="Li T."/>
            <person name="Hu X."/>
            <person name="Zhang T."/>
            <person name="Song X."/>
            <person name="Zhang H."/>
            <person name="Dai N."/>
            <person name="Sheng W."/>
            <person name="Hou X."/>
            <person name="Wei L."/>
        </authorList>
    </citation>
    <scope>NUCLEOTIDE SEQUENCE</scope>
    <source>
        <strain evidence="3">G01</strain>
        <tissue evidence="3">Leaf</tissue>
    </source>
</reference>
<protein>
    <recommendedName>
        <fullName evidence="2">CID domain-containing protein</fullName>
    </recommendedName>
</protein>
<dbReference type="Pfam" id="PF04818">
    <property type="entry name" value="CID"/>
    <property type="match status" value="1"/>
</dbReference>
<gene>
    <name evidence="3" type="ORF">Sangu_2462300</name>
</gene>